<evidence type="ECO:0000256" key="1">
    <source>
        <dbReference type="SAM" id="MobiDB-lite"/>
    </source>
</evidence>
<evidence type="ECO:0000313" key="2">
    <source>
        <dbReference type="EMBL" id="MFC4605621.1"/>
    </source>
</evidence>
<gene>
    <name evidence="2" type="ORF">ACFO6S_18125</name>
</gene>
<reference evidence="3" key="1">
    <citation type="journal article" date="2019" name="Int. J. Syst. Evol. Microbiol.">
        <title>The Global Catalogue of Microorganisms (GCM) 10K type strain sequencing project: providing services to taxonomists for standard genome sequencing and annotation.</title>
        <authorList>
            <consortium name="The Broad Institute Genomics Platform"/>
            <consortium name="The Broad Institute Genome Sequencing Center for Infectious Disease"/>
            <person name="Wu L."/>
            <person name="Ma J."/>
        </authorList>
    </citation>
    <scope>NUCLEOTIDE SEQUENCE [LARGE SCALE GENOMIC DNA]</scope>
    <source>
        <strain evidence="3">CCUG 54520</strain>
    </source>
</reference>
<dbReference type="RefSeq" id="WP_378419354.1">
    <property type="nucleotide sequence ID" value="NZ_JBHSFO010000012.1"/>
</dbReference>
<evidence type="ECO:0000313" key="3">
    <source>
        <dbReference type="Proteomes" id="UP001595914"/>
    </source>
</evidence>
<feature type="region of interest" description="Disordered" evidence="1">
    <location>
        <begin position="1"/>
        <end position="60"/>
    </location>
</feature>
<dbReference type="EMBL" id="JBHSFO010000012">
    <property type="protein sequence ID" value="MFC4605621.1"/>
    <property type="molecule type" value="Genomic_DNA"/>
</dbReference>
<proteinExistence type="predicted"/>
<keyword evidence="3" id="KW-1185">Reference proteome</keyword>
<accession>A0ABV9FUC4</accession>
<comment type="caution">
    <text evidence="2">The sequence shown here is derived from an EMBL/GenBank/DDBJ whole genome shotgun (WGS) entry which is preliminary data.</text>
</comment>
<name>A0ABV9FUC4_9NOCA</name>
<protein>
    <submittedName>
        <fullName evidence="2">Uncharacterized protein</fullName>
    </submittedName>
</protein>
<dbReference type="Proteomes" id="UP001595914">
    <property type="component" value="Unassembled WGS sequence"/>
</dbReference>
<sequence>MNGFDPEVPEADAVEQATPADHADEVDEADAPPTSALEVNVADAAEQQRGVPEEDEYPHS</sequence>
<organism evidence="2 3">
    <name type="scientific">Rhodococcus kronopolitis</name>
    <dbReference type="NCBI Taxonomy" id="1460226"/>
    <lineage>
        <taxon>Bacteria</taxon>
        <taxon>Bacillati</taxon>
        <taxon>Actinomycetota</taxon>
        <taxon>Actinomycetes</taxon>
        <taxon>Mycobacteriales</taxon>
        <taxon>Nocardiaceae</taxon>
        <taxon>Rhodococcus</taxon>
    </lineage>
</organism>